<accession>A0A6A6SUM1</accession>
<evidence type="ECO:0008006" key="3">
    <source>
        <dbReference type="Google" id="ProtNLM"/>
    </source>
</evidence>
<dbReference type="OrthoDB" id="437457at2759"/>
<dbReference type="EMBL" id="MU004474">
    <property type="protein sequence ID" value="KAF2649904.1"/>
    <property type="molecule type" value="Genomic_DNA"/>
</dbReference>
<evidence type="ECO:0000313" key="2">
    <source>
        <dbReference type="Proteomes" id="UP000799324"/>
    </source>
</evidence>
<organism evidence="1 2">
    <name type="scientific">Lophiostoma macrostomum CBS 122681</name>
    <dbReference type="NCBI Taxonomy" id="1314788"/>
    <lineage>
        <taxon>Eukaryota</taxon>
        <taxon>Fungi</taxon>
        <taxon>Dikarya</taxon>
        <taxon>Ascomycota</taxon>
        <taxon>Pezizomycotina</taxon>
        <taxon>Dothideomycetes</taxon>
        <taxon>Pleosporomycetidae</taxon>
        <taxon>Pleosporales</taxon>
        <taxon>Lophiostomataceae</taxon>
        <taxon>Lophiostoma</taxon>
    </lineage>
</organism>
<sequence>MCQEDDWSIHKLVCKQFIKLGNPPGPRYQRVIFFSDTEKRPRFAWVPLPGFTPAAVHAEVERVRRPFPRCTVETIAVPDPAMMGADGLWGMDSIETIREDSIFHCPEHPKINISRHPLRYSPFLARPNRSITVVNPELGPVWTGPIITTAFNDRNLIPADFRRVVDLLRMNFVCKKTYLKLLDEDDKGLMGVRLSCEGDQRVCRRPYMEEFRIPTESTKIMPLPSGVGERVGIPLFVVQCPRVMGMPWLDRRFSSGEKILESSYNLSGLLLRASKRVQR</sequence>
<name>A0A6A6SUM1_9PLEO</name>
<dbReference type="AlphaFoldDB" id="A0A6A6SUM1"/>
<protein>
    <recommendedName>
        <fullName evidence="3">MYND-type zinc finger protein samB</fullName>
    </recommendedName>
</protein>
<reference evidence="1" key="1">
    <citation type="journal article" date="2020" name="Stud. Mycol.">
        <title>101 Dothideomycetes genomes: a test case for predicting lifestyles and emergence of pathogens.</title>
        <authorList>
            <person name="Haridas S."/>
            <person name="Albert R."/>
            <person name="Binder M."/>
            <person name="Bloem J."/>
            <person name="Labutti K."/>
            <person name="Salamov A."/>
            <person name="Andreopoulos B."/>
            <person name="Baker S."/>
            <person name="Barry K."/>
            <person name="Bills G."/>
            <person name="Bluhm B."/>
            <person name="Cannon C."/>
            <person name="Castanera R."/>
            <person name="Culley D."/>
            <person name="Daum C."/>
            <person name="Ezra D."/>
            <person name="Gonzalez J."/>
            <person name="Henrissat B."/>
            <person name="Kuo A."/>
            <person name="Liang C."/>
            <person name="Lipzen A."/>
            <person name="Lutzoni F."/>
            <person name="Magnuson J."/>
            <person name="Mondo S."/>
            <person name="Nolan M."/>
            <person name="Ohm R."/>
            <person name="Pangilinan J."/>
            <person name="Park H.-J."/>
            <person name="Ramirez L."/>
            <person name="Alfaro M."/>
            <person name="Sun H."/>
            <person name="Tritt A."/>
            <person name="Yoshinaga Y."/>
            <person name="Zwiers L.-H."/>
            <person name="Turgeon B."/>
            <person name="Goodwin S."/>
            <person name="Spatafora J."/>
            <person name="Crous P."/>
            <person name="Grigoriev I."/>
        </authorList>
    </citation>
    <scope>NUCLEOTIDE SEQUENCE</scope>
    <source>
        <strain evidence="1">CBS 122681</strain>
    </source>
</reference>
<keyword evidence="2" id="KW-1185">Reference proteome</keyword>
<proteinExistence type="predicted"/>
<evidence type="ECO:0000313" key="1">
    <source>
        <dbReference type="EMBL" id="KAF2649904.1"/>
    </source>
</evidence>
<dbReference type="Proteomes" id="UP000799324">
    <property type="component" value="Unassembled WGS sequence"/>
</dbReference>
<gene>
    <name evidence="1" type="ORF">K491DRAFT_721233</name>
</gene>